<dbReference type="GO" id="GO:0005525">
    <property type="term" value="F:GTP binding"/>
    <property type="evidence" value="ECO:0007669"/>
    <property type="project" value="UniProtKB-UniRule"/>
</dbReference>
<dbReference type="PANTHER" id="PTHR43636">
    <property type="entry name" value="ELONGATION FACTOR G, MITOCHONDRIAL"/>
    <property type="match status" value="1"/>
</dbReference>
<feature type="compositionally biased region" description="Basic and acidic residues" evidence="8">
    <location>
        <begin position="755"/>
        <end position="769"/>
    </location>
</feature>
<evidence type="ECO:0000256" key="6">
    <source>
        <dbReference type="ARBA" id="ARBA00023134"/>
    </source>
</evidence>
<dbReference type="HAMAP" id="MF_00054_B">
    <property type="entry name" value="EF_G_EF_2_B"/>
    <property type="match status" value="1"/>
</dbReference>
<feature type="binding site" evidence="7">
    <location>
        <begin position="121"/>
        <end position="125"/>
    </location>
    <ligand>
        <name>GTP</name>
        <dbReference type="ChEBI" id="CHEBI:37565"/>
    </ligand>
</feature>
<dbReference type="InterPro" id="IPR027417">
    <property type="entry name" value="P-loop_NTPase"/>
</dbReference>
<dbReference type="PANTHER" id="PTHR43636:SF2">
    <property type="entry name" value="ELONGATION FACTOR G, MITOCHONDRIAL"/>
    <property type="match status" value="1"/>
</dbReference>
<dbReference type="Gene3D" id="2.40.30.10">
    <property type="entry name" value="Translation factors"/>
    <property type="match status" value="1"/>
</dbReference>
<dbReference type="InterPro" id="IPR000640">
    <property type="entry name" value="EFG_V-like"/>
</dbReference>
<keyword evidence="11" id="KW-1185">Reference proteome</keyword>
<keyword evidence="6 7" id="KW-0342">GTP-binding</keyword>
<sequence length="769" mass="86745">MSRLLQSKPFTSSLSLCHRYLRAGSSLKCHLINTSATLNGADDREKIRNIGISAHIDSGKTTLTERILFYTGKLARVHEVKGKDGVGATMDFMELERQRGITIQSAATYTTWKDYNINIIDTPGHVDFTVEVERALRVLDGAVLVLCAVGGVQSQTFTVTRQMQRYDVPCLAFINKLDRMSADPIRVLSQLRTKLHKNAALLHLPIGLEKNHKGIIDLIEEKAMYFDQDPMGIQIRTDSIPSDMLRESQDRRQELIECISNADEILGEMFLEEKVPDVSDIKAAIRRSCLKRHFTPVLMGTALKNKGVQPLLDAVIDYLPNPGEVTNFCNDNTDKEKVKKIVLNPKRSDENPFVSLAFKLEAGRFGQLTYMRVYQGSLKKGETIYNTRTDKRVRVPRLVVMHADQMQDVDEVFAGDICATFGVDCASGDTFVSKGNTNLSMESMHIPDPVVSMSIKPVNKKHTDNFSKGIARFTREDPTFRMTYDTESKEAIVSGMGELHLEIYSQRLDREYNCKCVLGKPKVAFRETLLRRFDFDYLHKKQSGGQGQFGRVSGYMEVKIEIKSFFDDLSITLEQPLPAERNTKIEFENLTTGTNIPRQFVPAIERGFRKACEKGALAGHKVAGIRFSLVDGANHPVDSTDYAFQLAAEGAVKQVLENAVWHIIEPVMTVEVTVPEEFQADVVGALHKRHAIVTGQDSHEGFFTLYCEVPLNEMFGYATDLRSTTQGKGEYSMEFNRYCPATPETQQTLMEEYEKELHGDEEKGKRKRR</sequence>
<dbReference type="CDD" id="cd04091">
    <property type="entry name" value="mtEFG1_II_like"/>
    <property type="match status" value="1"/>
</dbReference>
<proteinExistence type="inferred from homology"/>
<dbReference type="Pfam" id="PF03144">
    <property type="entry name" value="GTP_EFTU_D2"/>
    <property type="match status" value="1"/>
</dbReference>
<dbReference type="GO" id="GO:0003924">
    <property type="term" value="F:GTPase activity"/>
    <property type="evidence" value="ECO:0007669"/>
    <property type="project" value="UniProtKB-UniRule"/>
</dbReference>
<dbReference type="SUPFAM" id="SSF52540">
    <property type="entry name" value="P-loop containing nucleoside triphosphate hydrolases"/>
    <property type="match status" value="1"/>
</dbReference>
<dbReference type="InterPro" id="IPR035647">
    <property type="entry name" value="EFG_III/V"/>
</dbReference>
<dbReference type="InterPro" id="IPR041095">
    <property type="entry name" value="EFG_II"/>
</dbReference>
<comment type="pathway">
    <text evidence="7">Protein biosynthesis; polypeptide chain elongation.</text>
</comment>
<dbReference type="CDD" id="cd01886">
    <property type="entry name" value="EF-G"/>
    <property type="match status" value="1"/>
</dbReference>
<dbReference type="InterPro" id="IPR004161">
    <property type="entry name" value="EFTu-like_2"/>
</dbReference>
<dbReference type="NCBIfam" id="TIGR00484">
    <property type="entry name" value="EF-G"/>
    <property type="match status" value="1"/>
</dbReference>
<dbReference type="InterPro" id="IPR009022">
    <property type="entry name" value="EFG_III"/>
</dbReference>
<feature type="region of interest" description="Disordered" evidence="8">
    <location>
        <begin position="749"/>
        <end position="769"/>
    </location>
</feature>
<dbReference type="InterPro" id="IPR014721">
    <property type="entry name" value="Ribsml_uS5_D2-typ_fold_subgr"/>
</dbReference>
<dbReference type="SUPFAM" id="SSF50447">
    <property type="entry name" value="Translation proteins"/>
    <property type="match status" value="1"/>
</dbReference>
<dbReference type="Proteomes" id="UP000549394">
    <property type="component" value="Unassembled WGS sequence"/>
</dbReference>
<dbReference type="EMBL" id="CAJFCJ010000005">
    <property type="protein sequence ID" value="CAD5114212.1"/>
    <property type="molecule type" value="Genomic_DNA"/>
</dbReference>
<keyword evidence="4 7" id="KW-0251">Elongation factor</keyword>
<feature type="domain" description="Tr-type G" evidence="9">
    <location>
        <begin position="45"/>
        <end position="323"/>
    </location>
</feature>
<feature type="binding site" evidence="7">
    <location>
        <begin position="54"/>
        <end position="61"/>
    </location>
    <ligand>
        <name>GTP</name>
        <dbReference type="ChEBI" id="CHEBI:37565"/>
    </ligand>
</feature>
<comment type="caution">
    <text evidence="10">The sequence shown here is derived from an EMBL/GenBank/DDBJ whole genome shotgun (WGS) entry which is preliminary data.</text>
</comment>
<dbReference type="SMART" id="SM00838">
    <property type="entry name" value="EFG_C"/>
    <property type="match status" value="1"/>
</dbReference>
<dbReference type="PRINTS" id="PR00315">
    <property type="entry name" value="ELONGATNFCT"/>
</dbReference>
<dbReference type="Pfam" id="PF00679">
    <property type="entry name" value="EFG_C"/>
    <property type="match status" value="1"/>
</dbReference>
<dbReference type="FunFam" id="2.40.30.10:FF:000022">
    <property type="entry name" value="Elongation factor G, mitochondrial"/>
    <property type="match status" value="1"/>
</dbReference>
<dbReference type="PROSITE" id="PS00301">
    <property type="entry name" value="G_TR_1"/>
    <property type="match status" value="1"/>
</dbReference>
<protein>
    <recommendedName>
        <fullName evidence="7">Elongation factor G, mitochondrial</fullName>
        <shortName evidence="7">EF-Gmt</shortName>
    </recommendedName>
    <alternativeName>
        <fullName evidence="7">Elongation factor G 1, mitochondrial</fullName>
        <shortName evidence="7">mEF-G 1</shortName>
    </alternativeName>
    <alternativeName>
        <fullName evidence="7">Elongation factor G1</fullName>
    </alternativeName>
</protein>
<dbReference type="Gene3D" id="3.30.70.870">
    <property type="entry name" value="Elongation Factor G (Translational Gtpase), domain 3"/>
    <property type="match status" value="1"/>
</dbReference>
<dbReference type="GO" id="GO:0003746">
    <property type="term" value="F:translation elongation factor activity"/>
    <property type="evidence" value="ECO:0007669"/>
    <property type="project" value="UniProtKB-UniRule"/>
</dbReference>
<name>A0A7I8VCY8_9ANNE</name>
<evidence type="ECO:0000256" key="7">
    <source>
        <dbReference type="HAMAP-Rule" id="MF_03061"/>
    </source>
</evidence>
<evidence type="ECO:0000313" key="11">
    <source>
        <dbReference type="Proteomes" id="UP000549394"/>
    </source>
</evidence>
<dbReference type="NCBIfam" id="NF009381">
    <property type="entry name" value="PRK12740.1-5"/>
    <property type="match status" value="1"/>
</dbReference>
<dbReference type="GO" id="GO:0005739">
    <property type="term" value="C:mitochondrion"/>
    <property type="evidence" value="ECO:0007669"/>
    <property type="project" value="UniProtKB-SubCell"/>
</dbReference>
<keyword evidence="3 7" id="KW-0547">Nucleotide-binding</keyword>
<dbReference type="InterPro" id="IPR004540">
    <property type="entry name" value="Transl_elong_EFG/EF2"/>
</dbReference>
<dbReference type="CDD" id="cd16262">
    <property type="entry name" value="EFG_III"/>
    <property type="match status" value="1"/>
</dbReference>
<evidence type="ECO:0000256" key="3">
    <source>
        <dbReference type="ARBA" id="ARBA00022741"/>
    </source>
</evidence>
<dbReference type="Pfam" id="PF00009">
    <property type="entry name" value="GTP_EFTU"/>
    <property type="match status" value="1"/>
</dbReference>
<comment type="function">
    <text evidence="7">Mitochondrial GTPase that catalyzes the GTP-dependent ribosomal translocation step during translation elongation. During this step, the ribosome changes from the pre-translocational (PRE) to the post-translocational (POST) state as the newly formed A-site-bound peptidyl-tRNA and P-site-bound deacylated tRNA move to the P and E sites, respectively. Catalyzes the coordinated movement of the two tRNA molecules, the mRNA and conformational changes in the ribosome.</text>
</comment>
<dbReference type="Pfam" id="PF03764">
    <property type="entry name" value="EFG_IV"/>
    <property type="match status" value="1"/>
</dbReference>
<dbReference type="SMART" id="SM00889">
    <property type="entry name" value="EFG_IV"/>
    <property type="match status" value="1"/>
</dbReference>
<dbReference type="InterPro" id="IPR020568">
    <property type="entry name" value="Ribosomal_Su5_D2-typ_SF"/>
</dbReference>
<dbReference type="SUPFAM" id="SSF54980">
    <property type="entry name" value="EF-G C-terminal domain-like"/>
    <property type="match status" value="2"/>
</dbReference>
<evidence type="ECO:0000256" key="4">
    <source>
        <dbReference type="ARBA" id="ARBA00022768"/>
    </source>
</evidence>
<evidence type="ECO:0000256" key="2">
    <source>
        <dbReference type="ARBA" id="ARBA00005870"/>
    </source>
</evidence>
<dbReference type="InterPro" id="IPR005225">
    <property type="entry name" value="Small_GTP-bd"/>
</dbReference>
<feature type="binding site" evidence="7">
    <location>
        <begin position="175"/>
        <end position="178"/>
    </location>
    <ligand>
        <name>GTP</name>
        <dbReference type="ChEBI" id="CHEBI:37565"/>
    </ligand>
</feature>
<reference evidence="10 11" key="1">
    <citation type="submission" date="2020-08" db="EMBL/GenBank/DDBJ databases">
        <authorList>
            <person name="Hejnol A."/>
        </authorList>
    </citation>
    <scope>NUCLEOTIDE SEQUENCE [LARGE SCALE GENOMIC DNA]</scope>
</reference>
<comment type="subcellular location">
    <subcellularLocation>
        <location evidence="1 7">Mitochondrion</location>
    </subcellularLocation>
</comment>
<dbReference type="Gene3D" id="3.40.50.300">
    <property type="entry name" value="P-loop containing nucleotide triphosphate hydrolases"/>
    <property type="match status" value="1"/>
</dbReference>
<evidence type="ECO:0000256" key="5">
    <source>
        <dbReference type="ARBA" id="ARBA00022917"/>
    </source>
</evidence>
<accession>A0A7I8VCY8</accession>
<dbReference type="InterPro" id="IPR009000">
    <property type="entry name" value="Transl_B-barrel_sf"/>
</dbReference>
<dbReference type="FunFam" id="3.30.70.240:FF:000001">
    <property type="entry name" value="Elongation factor G"/>
    <property type="match status" value="1"/>
</dbReference>
<dbReference type="InterPro" id="IPR000795">
    <property type="entry name" value="T_Tr_GTP-bd_dom"/>
</dbReference>
<keyword evidence="7" id="KW-0496">Mitochondrion</keyword>
<dbReference type="OrthoDB" id="198619at2759"/>
<dbReference type="Gene3D" id="3.30.230.10">
    <property type="match status" value="1"/>
</dbReference>
<evidence type="ECO:0000259" key="9">
    <source>
        <dbReference type="PROSITE" id="PS51722"/>
    </source>
</evidence>
<dbReference type="Pfam" id="PF14492">
    <property type="entry name" value="EFG_III"/>
    <property type="match status" value="1"/>
</dbReference>
<evidence type="ECO:0000256" key="8">
    <source>
        <dbReference type="SAM" id="MobiDB-lite"/>
    </source>
</evidence>
<dbReference type="FunFam" id="3.40.50.300:FF:000539">
    <property type="entry name" value="Elongation factor G, mitochondrial"/>
    <property type="match status" value="1"/>
</dbReference>
<keyword evidence="5 7" id="KW-0648">Protein biosynthesis</keyword>
<comment type="similarity">
    <text evidence="2">Belongs to the TRAFAC class translation factor GTPase superfamily. Classic translation factor GTPase family. EF-G/EF-2 subfamily.</text>
</comment>
<dbReference type="InterPro" id="IPR047872">
    <property type="entry name" value="EFG_IV"/>
</dbReference>
<evidence type="ECO:0000313" key="10">
    <source>
        <dbReference type="EMBL" id="CAD5114212.1"/>
    </source>
</evidence>
<dbReference type="GO" id="GO:0070125">
    <property type="term" value="P:mitochondrial translational elongation"/>
    <property type="evidence" value="ECO:0007669"/>
    <property type="project" value="UniProtKB-UniRule"/>
</dbReference>
<dbReference type="AlphaFoldDB" id="A0A7I8VCY8"/>
<dbReference type="Gene3D" id="3.30.70.240">
    <property type="match status" value="1"/>
</dbReference>
<dbReference type="InterPro" id="IPR005517">
    <property type="entry name" value="Transl_elong_EFG/EF2_IV"/>
</dbReference>
<dbReference type="PROSITE" id="PS51722">
    <property type="entry name" value="G_TR_2"/>
    <property type="match status" value="1"/>
</dbReference>
<comment type="similarity">
    <text evidence="7">Belongs to the GTP-binding elongation factor family. EF-G/EF-2 subfamily.</text>
</comment>
<gene>
    <name evidence="10" type="ORF">DGYR_LOCUS3081</name>
</gene>
<dbReference type="CDD" id="cd01434">
    <property type="entry name" value="EFG_mtEFG1_IV"/>
    <property type="match status" value="1"/>
</dbReference>
<dbReference type="NCBIfam" id="TIGR00231">
    <property type="entry name" value="small_GTP"/>
    <property type="match status" value="1"/>
</dbReference>
<dbReference type="UniPathway" id="UPA00345"/>
<organism evidence="10 11">
    <name type="scientific">Dimorphilus gyrociliatus</name>
    <dbReference type="NCBI Taxonomy" id="2664684"/>
    <lineage>
        <taxon>Eukaryota</taxon>
        <taxon>Metazoa</taxon>
        <taxon>Spiralia</taxon>
        <taxon>Lophotrochozoa</taxon>
        <taxon>Annelida</taxon>
        <taxon>Polychaeta</taxon>
        <taxon>Polychaeta incertae sedis</taxon>
        <taxon>Dinophilidae</taxon>
        <taxon>Dimorphilus</taxon>
    </lineage>
</organism>
<dbReference type="FunFam" id="3.30.70.870:FF:000001">
    <property type="entry name" value="Elongation factor G"/>
    <property type="match status" value="1"/>
</dbReference>
<evidence type="ECO:0000256" key="1">
    <source>
        <dbReference type="ARBA" id="ARBA00004173"/>
    </source>
</evidence>
<dbReference type="SUPFAM" id="SSF54211">
    <property type="entry name" value="Ribosomal protein S5 domain 2-like"/>
    <property type="match status" value="1"/>
</dbReference>
<dbReference type="InterPro" id="IPR031157">
    <property type="entry name" value="G_TR_CS"/>
</dbReference>